<sequence length="284" mass="32613">MSAIDIKNLNKTLGDFKLTINDIEIKKGYITGFIGPNGSGKTTTMKLIMNMLKKDSGTIKVFGKERKADDIDVKESIGYIGDVSGYMQENKLKNIKKAIKPFYKNWDEQLYKKYIIKFKLNENKVYKALSKGQQKKFELVMTLSHHPKLIIMDEPTANLDPLVRNEFLEILQEHIEKEEATVFYSTHITSDLDKVADFLVFIYEGNIILSGDKESILENHKIIRGKKELLDIDTKKEFISYTENSFGFSGMTSNVKNAYEVFGEEVVYDNANLEDILMYYTKGC</sequence>
<dbReference type="GO" id="GO:0016887">
    <property type="term" value="F:ATP hydrolysis activity"/>
    <property type="evidence" value="ECO:0007669"/>
    <property type="project" value="InterPro"/>
</dbReference>
<dbReference type="AlphaFoldDB" id="A0A0M3DH42"/>
<evidence type="ECO:0000256" key="3">
    <source>
        <dbReference type="ARBA" id="ARBA00022840"/>
    </source>
</evidence>
<accession>A0A0M3DH42</accession>
<protein>
    <submittedName>
        <fullName evidence="5">Sodium ABC transporter ATP-binding protein</fullName>
    </submittedName>
</protein>
<dbReference type="InterPro" id="IPR003593">
    <property type="entry name" value="AAA+_ATPase"/>
</dbReference>
<dbReference type="InterPro" id="IPR003439">
    <property type="entry name" value="ABC_transporter-like_ATP-bd"/>
</dbReference>
<keyword evidence="2" id="KW-0547">Nucleotide-binding</keyword>
<evidence type="ECO:0000259" key="4">
    <source>
        <dbReference type="PROSITE" id="PS50893"/>
    </source>
</evidence>
<dbReference type="PROSITE" id="PS50893">
    <property type="entry name" value="ABC_TRANSPORTER_2"/>
    <property type="match status" value="1"/>
</dbReference>
<dbReference type="Pfam" id="PF00005">
    <property type="entry name" value="ABC_tran"/>
    <property type="match status" value="1"/>
</dbReference>
<keyword evidence="3 5" id="KW-0067">ATP-binding</keyword>
<dbReference type="InterPro" id="IPR027417">
    <property type="entry name" value="P-loop_NTPase"/>
</dbReference>
<dbReference type="RefSeq" id="WP_046823572.1">
    <property type="nucleotide sequence ID" value="NZ_LBBT01000251.1"/>
</dbReference>
<dbReference type="CDD" id="cd03230">
    <property type="entry name" value="ABC_DR_subfamily_A"/>
    <property type="match status" value="1"/>
</dbReference>
<name>A0A0M3DH42_9FIRM</name>
<dbReference type="PROSITE" id="PS00211">
    <property type="entry name" value="ABC_TRANSPORTER_1"/>
    <property type="match status" value="1"/>
</dbReference>
<keyword evidence="1" id="KW-0813">Transport</keyword>
<dbReference type="PATRIC" id="fig|1629550.3.peg.1988"/>
<dbReference type="PANTHER" id="PTHR42939:SF3">
    <property type="entry name" value="ABC TRANSPORTER ATP-BINDING COMPONENT"/>
    <property type="match status" value="1"/>
</dbReference>
<organism evidence="5 6">
    <name type="scientific">Paraclostridium benzoelyticum</name>
    <dbReference type="NCBI Taxonomy" id="1629550"/>
    <lineage>
        <taxon>Bacteria</taxon>
        <taxon>Bacillati</taxon>
        <taxon>Bacillota</taxon>
        <taxon>Clostridia</taxon>
        <taxon>Peptostreptococcales</taxon>
        <taxon>Peptostreptococcaceae</taxon>
        <taxon>Paraclostridium</taxon>
    </lineage>
</organism>
<reference evidence="5 6" key="1">
    <citation type="submission" date="2015-04" db="EMBL/GenBank/DDBJ databases">
        <title>Microcin producing Clostridium sp. JC272T.</title>
        <authorList>
            <person name="Jyothsna T."/>
            <person name="Sasikala C."/>
            <person name="Ramana C."/>
        </authorList>
    </citation>
    <scope>NUCLEOTIDE SEQUENCE [LARGE SCALE GENOMIC DNA]</scope>
    <source>
        <strain evidence="5 6">JC272</strain>
    </source>
</reference>
<dbReference type="InterPro" id="IPR051782">
    <property type="entry name" value="ABC_Transporter_VariousFunc"/>
</dbReference>
<dbReference type="InterPro" id="IPR017871">
    <property type="entry name" value="ABC_transporter-like_CS"/>
</dbReference>
<dbReference type="Gene3D" id="3.40.50.300">
    <property type="entry name" value="P-loop containing nucleotide triphosphate hydrolases"/>
    <property type="match status" value="1"/>
</dbReference>
<dbReference type="Proteomes" id="UP000034407">
    <property type="component" value="Unassembled WGS sequence"/>
</dbReference>
<gene>
    <name evidence="5" type="ORF">VN21_12720</name>
</gene>
<dbReference type="PANTHER" id="PTHR42939">
    <property type="entry name" value="ABC TRANSPORTER ATP-BINDING PROTEIN ALBC-RELATED"/>
    <property type="match status" value="1"/>
</dbReference>
<keyword evidence="6" id="KW-1185">Reference proteome</keyword>
<evidence type="ECO:0000313" key="5">
    <source>
        <dbReference type="EMBL" id="KKY00712.1"/>
    </source>
</evidence>
<dbReference type="OrthoDB" id="9804819at2"/>
<dbReference type="SUPFAM" id="SSF52540">
    <property type="entry name" value="P-loop containing nucleoside triphosphate hydrolases"/>
    <property type="match status" value="1"/>
</dbReference>
<dbReference type="SMART" id="SM00382">
    <property type="entry name" value="AAA"/>
    <property type="match status" value="1"/>
</dbReference>
<feature type="domain" description="ABC transporter" evidence="4">
    <location>
        <begin position="1"/>
        <end position="229"/>
    </location>
</feature>
<comment type="caution">
    <text evidence="5">The sequence shown here is derived from an EMBL/GenBank/DDBJ whole genome shotgun (WGS) entry which is preliminary data.</text>
</comment>
<evidence type="ECO:0000256" key="2">
    <source>
        <dbReference type="ARBA" id="ARBA00022741"/>
    </source>
</evidence>
<dbReference type="EMBL" id="LBBT01000251">
    <property type="protein sequence ID" value="KKY00712.1"/>
    <property type="molecule type" value="Genomic_DNA"/>
</dbReference>
<evidence type="ECO:0000256" key="1">
    <source>
        <dbReference type="ARBA" id="ARBA00022448"/>
    </source>
</evidence>
<proteinExistence type="predicted"/>
<evidence type="ECO:0000313" key="6">
    <source>
        <dbReference type="Proteomes" id="UP000034407"/>
    </source>
</evidence>
<dbReference type="GO" id="GO:0005524">
    <property type="term" value="F:ATP binding"/>
    <property type="evidence" value="ECO:0007669"/>
    <property type="project" value="UniProtKB-KW"/>
</dbReference>